<comment type="caution">
    <text evidence="2">The sequence shown here is derived from an EMBL/GenBank/DDBJ whole genome shotgun (WGS) entry which is preliminary data.</text>
</comment>
<evidence type="ECO:0000313" key="3">
    <source>
        <dbReference type="Proteomes" id="UP000252107"/>
    </source>
</evidence>
<feature type="compositionally biased region" description="Polar residues" evidence="1">
    <location>
        <begin position="188"/>
        <end position="198"/>
    </location>
</feature>
<dbReference type="EMBL" id="LXQD01000153">
    <property type="protein sequence ID" value="RCJ35356.1"/>
    <property type="molecule type" value="Genomic_DNA"/>
</dbReference>
<sequence>MLKPLLLSGWFRAQPFLNYIVVVMLIAPLVAASGHATSAKQLKVVAKVTSETGESDSVPQEVAAISEPELAEILKLSPVNSATEELDSVSLEMDAVGEPPTLQADKIESLVAEDYSLSSSDKADIGSLAAVELAPIPEISVSELNLTPKFKAAHIQSFTGESNSLPRKVPIVKSLAATQITPVVPILTESQPDSTTGTPAAEQPDESQAVQADPIGSPHPIPWKWIVATQEAIGSKGISGVRYYRSVPVVSPDGRYVVYSRVQMEVKPEMYNSRVTSVLFVEDKQTKKLQVMASTATVSDPLVSTNVSSSEPNDTNGKIGVLVPVSWSEKSDRFLARKFEGVFNTGDATDHAVIWDRQKNQANTVAPAQEEDDHEKIAVLLGWSKNQPNNVLFRAGEMGDENWPLVQVDTNGKTVNTTDADQPITFGQKITEVWPGSQVASR</sequence>
<gene>
    <name evidence="2" type="ORF">A6770_16155</name>
</gene>
<dbReference type="AlphaFoldDB" id="A0A367RFN4"/>
<evidence type="ECO:0000256" key="1">
    <source>
        <dbReference type="SAM" id="MobiDB-lite"/>
    </source>
</evidence>
<name>A0A367RFN4_9NOSO</name>
<dbReference type="Proteomes" id="UP000252107">
    <property type="component" value="Unassembled WGS sequence"/>
</dbReference>
<organism evidence="2 3">
    <name type="scientific">Nostoc minutum NIES-26</name>
    <dbReference type="NCBI Taxonomy" id="1844469"/>
    <lineage>
        <taxon>Bacteria</taxon>
        <taxon>Bacillati</taxon>
        <taxon>Cyanobacteriota</taxon>
        <taxon>Cyanophyceae</taxon>
        <taxon>Nostocales</taxon>
        <taxon>Nostocaceae</taxon>
        <taxon>Nostoc</taxon>
    </lineage>
</organism>
<reference evidence="2" key="1">
    <citation type="submission" date="2016-04" db="EMBL/GenBank/DDBJ databases">
        <authorList>
            <person name="Tabuchi Yagui T.R."/>
        </authorList>
    </citation>
    <scope>NUCLEOTIDE SEQUENCE [LARGE SCALE GENOMIC DNA]</scope>
    <source>
        <strain evidence="2">NIES-26</strain>
    </source>
</reference>
<feature type="region of interest" description="Disordered" evidence="1">
    <location>
        <begin position="186"/>
        <end position="214"/>
    </location>
</feature>
<keyword evidence="3" id="KW-1185">Reference proteome</keyword>
<proteinExistence type="predicted"/>
<protein>
    <submittedName>
        <fullName evidence="2">Uncharacterized protein</fullName>
    </submittedName>
</protein>
<evidence type="ECO:0000313" key="2">
    <source>
        <dbReference type="EMBL" id="RCJ35356.1"/>
    </source>
</evidence>
<accession>A0A367RFN4</accession>